<reference evidence="2 3" key="1">
    <citation type="submission" date="2017-06" db="EMBL/GenBank/DDBJ databases">
        <authorList>
            <person name="Kim H.J."/>
            <person name="Triplett B.A."/>
        </authorList>
    </citation>
    <scope>NUCLEOTIDE SEQUENCE [LARGE SCALE GENOMIC DNA]</scope>
    <source>
        <strain evidence="2 3">DSM 43151</strain>
    </source>
</reference>
<protein>
    <submittedName>
        <fullName evidence="2">Uncharacterized protein</fullName>
    </submittedName>
</protein>
<dbReference type="AlphaFoldDB" id="A0A239GAS6"/>
<feature type="transmembrane region" description="Helical" evidence="1">
    <location>
        <begin position="23"/>
        <end position="43"/>
    </location>
</feature>
<dbReference type="Proteomes" id="UP000198415">
    <property type="component" value="Unassembled WGS sequence"/>
</dbReference>
<keyword evidence="1" id="KW-0472">Membrane</keyword>
<keyword evidence="1" id="KW-0812">Transmembrane</keyword>
<evidence type="ECO:0000313" key="3">
    <source>
        <dbReference type="Proteomes" id="UP000198415"/>
    </source>
</evidence>
<keyword evidence="1" id="KW-1133">Transmembrane helix</keyword>
<evidence type="ECO:0000256" key="1">
    <source>
        <dbReference type="SAM" id="Phobius"/>
    </source>
</evidence>
<accession>A0A239GAS6</accession>
<sequence length="284" mass="28615">MAAMMAPGMGYGPPVASRKRHRWVGAAVGGWVLVLALVSWWSIRNDPATVPEQQGLDRAMPALRKATGTLLAAAQSGPWVVRLGAPRADKCALTPVRDGVNAGRDVFLYVPGDRAREALDQVAAALPSGYRASVVPTRSGTRLSLFADAGDFIAIEAEAGRADQVLTLSLDTGCRPGGPASGAGADPAAGAAPVTLAETVVALGGRAGAEVSAWAVACPAGGTAATFQAVAGESGSGPRGLPGGTTPVWSGAGGWAYRKGSESVVVDDSGDRSRVSVTTACRVS</sequence>
<keyword evidence="3" id="KW-1185">Reference proteome</keyword>
<name>A0A239GAS6_9ACTN</name>
<evidence type="ECO:0000313" key="2">
    <source>
        <dbReference type="EMBL" id="SNS65822.1"/>
    </source>
</evidence>
<proteinExistence type="predicted"/>
<organism evidence="2 3">
    <name type="scientific">Actinoplanes regularis</name>
    <dbReference type="NCBI Taxonomy" id="52697"/>
    <lineage>
        <taxon>Bacteria</taxon>
        <taxon>Bacillati</taxon>
        <taxon>Actinomycetota</taxon>
        <taxon>Actinomycetes</taxon>
        <taxon>Micromonosporales</taxon>
        <taxon>Micromonosporaceae</taxon>
        <taxon>Actinoplanes</taxon>
    </lineage>
</organism>
<gene>
    <name evidence="2" type="ORF">SAMN06264365_12090</name>
</gene>
<dbReference type="EMBL" id="FZNR01000020">
    <property type="protein sequence ID" value="SNS65822.1"/>
    <property type="molecule type" value="Genomic_DNA"/>
</dbReference>